<dbReference type="Pfam" id="PF12917">
    <property type="entry name" value="YfbR-like"/>
    <property type="match status" value="1"/>
</dbReference>
<dbReference type="AlphaFoldDB" id="A9DBC3"/>
<dbReference type="Gene3D" id="1.10.3210.10">
    <property type="entry name" value="Hypothetical protein af1432"/>
    <property type="match status" value="1"/>
</dbReference>
<reference evidence="1 2" key="2">
    <citation type="submission" date="2012-06" db="EMBL/GenBank/DDBJ databases">
        <authorList>
            <person name="Fiebig A."/>
        </authorList>
    </citation>
    <scope>NUCLEOTIDE SEQUENCE [LARGE SCALE GENOMIC DNA]</scope>
    <source>
        <strain evidence="1 2">DFL-43</strain>
    </source>
</reference>
<dbReference type="HOGENOM" id="CLU_089999_0_0_5"/>
<proteinExistence type="predicted"/>
<dbReference type="RefSeq" id="WP_040449257.1">
    <property type="nucleotide sequence ID" value="NZ_CM002917.1"/>
</dbReference>
<organism evidence="1 2">
    <name type="scientific">Hoeflea phototrophica (strain DSM 17068 / NCIMB 14078 / DFL-43)</name>
    <dbReference type="NCBI Taxonomy" id="411684"/>
    <lineage>
        <taxon>Bacteria</taxon>
        <taxon>Pseudomonadati</taxon>
        <taxon>Pseudomonadota</taxon>
        <taxon>Alphaproteobacteria</taxon>
        <taxon>Hyphomicrobiales</taxon>
        <taxon>Rhizobiaceae</taxon>
        <taxon>Hoeflea</taxon>
    </lineage>
</organism>
<accession>A9DBC3</accession>
<keyword evidence="2" id="KW-1185">Reference proteome</keyword>
<dbReference type="OrthoDB" id="9794481at2"/>
<gene>
    <name evidence="1" type="ORF">HPDFL43_11811</name>
</gene>
<name>A9DBC3_HOEPD</name>
<dbReference type="Proteomes" id="UP000004291">
    <property type="component" value="Chromosome"/>
</dbReference>
<dbReference type="EMBL" id="ABIA03000004">
    <property type="protein sequence ID" value="EDQ32484.2"/>
    <property type="molecule type" value="Genomic_DNA"/>
</dbReference>
<evidence type="ECO:0000313" key="1">
    <source>
        <dbReference type="EMBL" id="EDQ32484.2"/>
    </source>
</evidence>
<dbReference type="eggNOG" id="COG1896">
    <property type="taxonomic scope" value="Bacteria"/>
</dbReference>
<comment type="caution">
    <text evidence="1">The sequence shown here is derived from an EMBL/GenBank/DDBJ whole genome shotgun (WGS) entry which is preliminary data.</text>
</comment>
<reference evidence="1 2" key="1">
    <citation type="submission" date="2007-10" db="EMBL/GenBank/DDBJ databases">
        <authorList>
            <person name="Wagner-Dobler I."/>
            <person name="Ferriera S."/>
            <person name="Johnson J."/>
            <person name="Kravitz S."/>
            <person name="Beeson K."/>
            <person name="Sutton G."/>
            <person name="Rogers Y.-H."/>
            <person name="Friedman R."/>
            <person name="Frazier M."/>
            <person name="Venter J.C."/>
        </authorList>
    </citation>
    <scope>NUCLEOTIDE SEQUENCE [LARGE SCALE GENOMIC DNA]</scope>
    <source>
        <strain evidence="1 2">DFL-43</strain>
    </source>
</reference>
<evidence type="ECO:0000313" key="2">
    <source>
        <dbReference type="Proteomes" id="UP000004291"/>
    </source>
</evidence>
<keyword evidence="1" id="KW-0378">Hydrolase</keyword>
<dbReference type="GO" id="GO:0016787">
    <property type="term" value="F:hydrolase activity"/>
    <property type="evidence" value="ECO:0007669"/>
    <property type="project" value="UniProtKB-KW"/>
</dbReference>
<sequence length="204" mass="22383">MPVSEKPPRAWQRMLSGRRLDLLDPSPLDVEISDIAQGLARVARWNGQTRGDHAFSVAQHSLMVETIIGHLGAASPEIRQLALLHDAPEYVIGDMISPFKSVVGGGYKTVEAKLEAAIHIRFGLPATLPKATKALIKRADRISAYFEATELAGFSDTEARAFFGPPRGISRDMLDVSPCPAAQIERQFLDRFEAIEALRQKGKP</sequence>
<protein>
    <submittedName>
        <fullName evidence="1">Putative hydrolase of HD superfamily</fullName>
    </submittedName>
</protein>
<dbReference type="STRING" id="411684.HPDFL43_11811"/>
<dbReference type="SUPFAM" id="SSF109604">
    <property type="entry name" value="HD-domain/PDEase-like"/>
    <property type="match status" value="1"/>
</dbReference>